<dbReference type="EMBL" id="FNWV01000007">
    <property type="protein sequence ID" value="SEH68775.1"/>
    <property type="molecule type" value="Genomic_DNA"/>
</dbReference>
<dbReference type="RefSeq" id="WP_074717200.1">
    <property type="nucleotide sequence ID" value="NZ_FNWV01000007.1"/>
</dbReference>
<dbReference type="PANTHER" id="PTHR21064">
    <property type="entry name" value="AMINOGLYCOSIDE PHOSPHOTRANSFERASE DOMAIN-CONTAINING PROTEIN-RELATED"/>
    <property type="match status" value="1"/>
</dbReference>
<protein>
    <submittedName>
        <fullName evidence="2">Phosphotransferase enzyme family protein</fullName>
    </submittedName>
</protein>
<keyword evidence="2" id="KW-0808">Transferase</keyword>
<proteinExistence type="predicted"/>
<dbReference type="GO" id="GO:0016740">
    <property type="term" value="F:transferase activity"/>
    <property type="evidence" value="ECO:0007669"/>
    <property type="project" value="UniProtKB-KW"/>
</dbReference>
<dbReference type="Pfam" id="PF01636">
    <property type="entry name" value="APH"/>
    <property type="match status" value="1"/>
</dbReference>
<dbReference type="Gene3D" id="3.90.1200.10">
    <property type="match status" value="1"/>
</dbReference>
<gene>
    <name evidence="2" type="ORF">SAMN02910265_02133</name>
</gene>
<reference evidence="2 3" key="1">
    <citation type="submission" date="2016-10" db="EMBL/GenBank/DDBJ databases">
        <authorList>
            <person name="de Groot N.N."/>
        </authorList>
    </citation>
    <scope>NUCLEOTIDE SEQUENCE [LARGE SCALE GENOMIC DNA]</scope>
    <source>
        <strain evidence="2 3">YAD2003</strain>
    </source>
</reference>
<accession>A0A1H6K8I7</accession>
<organism evidence="2 3">
    <name type="scientific">Ruminococcus flavefaciens</name>
    <dbReference type="NCBI Taxonomy" id="1265"/>
    <lineage>
        <taxon>Bacteria</taxon>
        <taxon>Bacillati</taxon>
        <taxon>Bacillota</taxon>
        <taxon>Clostridia</taxon>
        <taxon>Eubacteriales</taxon>
        <taxon>Oscillospiraceae</taxon>
        <taxon>Ruminococcus</taxon>
    </lineage>
</organism>
<evidence type="ECO:0000313" key="2">
    <source>
        <dbReference type="EMBL" id="SEH68775.1"/>
    </source>
</evidence>
<dbReference type="InterPro" id="IPR002575">
    <property type="entry name" value="Aminoglycoside_PTrfase"/>
</dbReference>
<dbReference type="AlphaFoldDB" id="A0A1H6K8I7"/>
<dbReference type="InterPro" id="IPR011009">
    <property type="entry name" value="Kinase-like_dom_sf"/>
</dbReference>
<dbReference type="Proteomes" id="UP000183190">
    <property type="component" value="Unassembled WGS sequence"/>
</dbReference>
<feature type="domain" description="Aminoglycoside phosphotransferase" evidence="1">
    <location>
        <begin position="18"/>
        <end position="225"/>
    </location>
</feature>
<evidence type="ECO:0000259" key="1">
    <source>
        <dbReference type="Pfam" id="PF01636"/>
    </source>
</evidence>
<dbReference type="InterPro" id="IPR050249">
    <property type="entry name" value="Pseudomonas-type_ThrB"/>
</dbReference>
<evidence type="ECO:0000313" key="3">
    <source>
        <dbReference type="Proteomes" id="UP000183190"/>
    </source>
</evidence>
<dbReference type="SUPFAM" id="SSF56112">
    <property type="entry name" value="Protein kinase-like (PK-like)"/>
    <property type="match status" value="1"/>
</dbReference>
<name>A0A1H6K8I7_RUMFL</name>
<sequence length="320" mass="34818">MDIRNIPTLFGLPEADALTELSAGHINRTFLAVCGGEKCVLQSLNRAVFRAPEAVMDNISRIEAAFAKVGGCDIAVPHFISCGDKNYAAADEKVWRIYRYITATAEASAEPMAAGRSFGTFIRIMDGSELSSTPAIEGFHDFDGYFAVLASKNGIDRDVMAALDKLRDTLGQVFDSSLQKRIIHGDAKADNIIIAHKTTIIDLDTVMCGYAAIDYGDLVRSVCKNGITDLSPVRHITAGFAQGLGGILSDDEVNSLYYGILWLTGELAVRYLIDCKSENKYFRGKTSADCLARAEQLLSQLKQFTEHGAELTEIIHSAFA</sequence>
<dbReference type="PANTHER" id="PTHR21064:SF5">
    <property type="entry name" value="SLR1880 PROTEIN"/>
    <property type="match status" value="1"/>
</dbReference>